<keyword evidence="10" id="KW-1185">Reference proteome</keyword>
<dbReference type="Pfam" id="PF00153">
    <property type="entry name" value="Mito_carr"/>
    <property type="match status" value="3"/>
</dbReference>
<dbReference type="OrthoDB" id="1924968at2759"/>
<keyword evidence="5 6" id="KW-0472">Membrane</keyword>
<dbReference type="GO" id="GO:0015187">
    <property type="term" value="F:glycine transmembrane transporter activity"/>
    <property type="evidence" value="ECO:0007669"/>
    <property type="project" value="TreeGrafter"/>
</dbReference>
<name>A0A9D4TZ44_CHLVU</name>
<dbReference type="EMBL" id="SIDB01000001">
    <property type="protein sequence ID" value="KAI3437851.1"/>
    <property type="molecule type" value="Genomic_DNA"/>
</dbReference>
<evidence type="ECO:0000256" key="5">
    <source>
        <dbReference type="ARBA" id="ARBA00023136"/>
    </source>
</evidence>
<dbReference type="Gene3D" id="1.50.40.10">
    <property type="entry name" value="Mitochondrial carrier domain"/>
    <property type="match status" value="1"/>
</dbReference>
<gene>
    <name evidence="9" type="ORF">D9Q98_000297</name>
</gene>
<dbReference type="PROSITE" id="PS50920">
    <property type="entry name" value="SOLCAR"/>
    <property type="match status" value="3"/>
</dbReference>
<feature type="region of interest" description="Disordered" evidence="8">
    <location>
        <begin position="317"/>
        <end position="336"/>
    </location>
</feature>
<evidence type="ECO:0000313" key="9">
    <source>
        <dbReference type="EMBL" id="KAI3437851.1"/>
    </source>
</evidence>
<dbReference type="GO" id="GO:0016020">
    <property type="term" value="C:membrane"/>
    <property type="evidence" value="ECO:0007669"/>
    <property type="project" value="UniProtKB-SubCell"/>
</dbReference>
<evidence type="ECO:0000256" key="1">
    <source>
        <dbReference type="ARBA" id="ARBA00004141"/>
    </source>
</evidence>
<accession>A0A9D4TZ44</accession>
<proteinExistence type="inferred from homology"/>
<protein>
    <submittedName>
        <fullName evidence="9">Uncharacterized protein</fullName>
    </submittedName>
</protein>
<keyword evidence="4" id="KW-0677">Repeat</keyword>
<dbReference type="InterPro" id="IPR023395">
    <property type="entry name" value="MCP_dom_sf"/>
</dbReference>
<dbReference type="PANTHER" id="PTHR46181">
    <property type="entry name" value="MITOCHONDRIAL GLYCINE TRANSPORTER"/>
    <property type="match status" value="1"/>
</dbReference>
<dbReference type="GO" id="GO:0005739">
    <property type="term" value="C:mitochondrion"/>
    <property type="evidence" value="ECO:0007669"/>
    <property type="project" value="TreeGrafter"/>
</dbReference>
<comment type="caution">
    <text evidence="9">The sequence shown here is derived from an EMBL/GenBank/DDBJ whole genome shotgun (WGS) entry which is preliminary data.</text>
</comment>
<evidence type="ECO:0000256" key="7">
    <source>
        <dbReference type="RuleBase" id="RU000488"/>
    </source>
</evidence>
<comment type="subcellular location">
    <subcellularLocation>
        <location evidence="1">Membrane</location>
        <topology evidence="1">Multi-pass membrane protein</topology>
    </subcellularLocation>
</comment>
<dbReference type="AlphaFoldDB" id="A0A9D4TZ44"/>
<dbReference type="InterPro" id="IPR002067">
    <property type="entry name" value="MCP"/>
</dbReference>
<dbReference type="Proteomes" id="UP001055712">
    <property type="component" value="Unassembled WGS sequence"/>
</dbReference>
<sequence length="336" mass="34909">MAASVTAQQAPARKSKSKAASAISGSVSGALVSACVQPLDVIRTRIQADMTHGVVRGTMQTMHVILAEGGIRTLWKGTQPTVIRLGLGAGLHFFFLETIKPMFEKRQPDGSMGMSAVGAMVTGGLSRTLAAVAACPFTIIKTRMEYSGAGGHAYTGTLQALSSIWRTEGVRGMYTGLAPTALSQAPFSALYYLFYTRLQDKLKVTELPNVGVNFVSGAVAAVAATVLTQPADVIRTRMQLNLAPAAAGAPAAAAALLPSTTLGIFRHIIAQHGMRGLLSGAAPRIVKRTLQTALLWTLYEELYPALTTAGEMMKAGLDGGKGTSSGNTSGSGGQPS</sequence>
<evidence type="ECO:0000256" key="6">
    <source>
        <dbReference type="PROSITE-ProRule" id="PRU00282"/>
    </source>
</evidence>
<dbReference type="InterPro" id="IPR018108">
    <property type="entry name" value="MCP_transmembrane"/>
</dbReference>
<keyword evidence="2 7" id="KW-0813">Transport</keyword>
<evidence type="ECO:0000256" key="2">
    <source>
        <dbReference type="ARBA" id="ARBA00022448"/>
    </source>
</evidence>
<feature type="repeat" description="Solcar" evidence="6">
    <location>
        <begin position="16"/>
        <end position="102"/>
    </location>
</feature>
<evidence type="ECO:0000313" key="10">
    <source>
        <dbReference type="Proteomes" id="UP001055712"/>
    </source>
</evidence>
<feature type="repeat" description="Solcar" evidence="6">
    <location>
        <begin position="114"/>
        <end position="201"/>
    </location>
</feature>
<evidence type="ECO:0000256" key="4">
    <source>
        <dbReference type="ARBA" id="ARBA00022737"/>
    </source>
</evidence>
<evidence type="ECO:0000256" key="8">
    <source>
        <dbReference type="SAM" id="MobiDB-lite"/>
    </source>
</evidence>
<comment type="similarity">
    <text evidence="7">Belongs to the mitochondrial carrier (TC 2.A.29) family.</text>
</comment>
<dbReference type="PRINTS" id="PR00926">
    <property type="entry name" value="MITOCARRIER"/>
</dbReference>
<organism evidence="9 10">
    <name type="scientific">Chlorella vulgaris</name>
    <name type="common">Green alga</name>
    <dbReference type="NCBI Taxonomy" id="3077"/>
    <lineage>
        <taxon>Eukaryota</taxon>
        <taxon>Viridiplantae</taxon>
        <taxon>Chlorophyta</taxon>
        <taxon>core chlorophytes</taxon>
        <taxon>Trebouxiophyceae</taxon>
        <taxon>Chlorellales</taxon>
        <taxon>Chlorellaceae</taxon>
        <taxon>Chlorella clade</taxon>
        <taxon>Chlorella</taxon>
    </lineage>
</organism>
<reference evidence="9" key="2">
    <citation type="submission" date="2020-11" db="EMBL/GenBank/DDBJ databases">
        <authorList>
            <person name="Cecchin M."/>
            <person name="Marcolungo L."/>
            <person name="Rossato M."/>
            <person name="Girolomoni L."/>
            <person name="Cosentino E."/>
            <person name="Cuine S."/>
            <person name="Li-Beisson Y."/>
            <person name="Delledonne M."/>
            <person name="Ballottari M."/>
        </authorList>
    </citation>
    <scope>NUCLEOTIDE SEQUENCE</scope>
    <source>
        <strain evidence="9">211/11P</strain>
        <tissue evidence="9">Whole cell</tissue>
    </source>
</reference>
<evidence type="ECO:0000256" key="3">
    <source>
        <dbReference type="ARBA" id="ARBA00022692"/>
    </source>
</evidence>
<reference evidence="9" key="1">
    <citation type="journal article" date="2019" name="Plant J.">
        <title>Chlorella vulgaris genome assembly and annotation reveals the molecular basis for metabolic acclimation to high light conditions.</title>
        <authorList>
            <person name="Cecchin M."/>
            <person name="Marcolungo L."/>
            <person name="Rossato M."/>
            <person name="Girolomoni L."/>
            <person name="Cosentino E."/>
            <person name="Cuine S."/>
            <person name="Li-Beisson Y."/>
            <person name="Delledonne M."/>
            <person name="Ballottari M."/>
        </authorList>
    </citation>
    <scope>NUCLEOTIDE SEQUENCE</scope>
    <source>
        <strain evidence="9">211/11P</strain>
    </source>
</reference>
<feature type="repeat" description="Solcar" evidence="6">
    <location>
        <begin position="208"/>
        <end position="305"/>
    </location>
</feature>
<dbReference type="GO" id="GO:1904983">
    <property type="term" value="P:glycine import into mitochondrion"/>
    <property type="evidence" value="ECO:0007669"/>
    <property type="project" value="TreeGrafter"/>
</dbReference>
<dbReference type="SUPFAM" id="SSF103506">
    <property type="entry name" value="Mitochondrial carrier"/>
    <property type="match status" value="1"/>
</dbReference>
<dbReference type="PANTHER" id="PTHR46181:SF3">
    <property type="entry name" value="MITOCHONDRIAL GLYCINE TRANSPORTER"/>
    <property type="match status" value="1"/>
</dbReference>
<keyword evidence="3 6" id="KW-0812">Transmembrane</keyword>